<reference evidence="9" key="1">
    <citation type="submission" date="2017-12" db="EMBL/GenBank/DDBJ databases">
        <authorList>
            <person name="Hurst M.R.H."/>
        </authorList>
    </citation>
    <scope>NUCLEOTIDE SEQUENCE [LARGE SCALE GENOMIC DNA]</scope>
    <source>
        <strain evidence="9">FI11154</strain>
    </source>
</reference>
<dbReference type="AlphaFoldDB" id="A0A2P9HKB7"/>
<keyword evidence="3" id="KW-0998">Cell outer membrane</keyword>
<feature type="signal peptide" evidence="6">
    <location>
        <begin position="1"/>
        <end position="26"/>
    </location>
</feature>
<evidence type="ECO:0000313" key="9">
    <source>
        <dbReference type="EMBL" id="SPL64594.1"/>
    </source>
</evidence>
<dbReference type="InterPro" id="IPR006664">
    <property type="entry name" value="OMP_bac"/>
</dbReference>
<feature type="domain" description="OmpA-like" evidence="7">
    <location>
        <begin position="83"/>
        <end position="204"/>
    </location>
</feature>
<dbReference type="Gene3D" id="3.30.1330.60">
    <property type="entry name" value="OmpA-like domain"/>
    <property type="match status" value="1"/>
</dbReference>
<evidence type="ECO:0000256" key="2">
    <source>
        <dbReference type="ARBA" id="ARBA00023136"/>
    </source>
</evidence>
<accession>A0A2P9HKB7</accession>
<feature type="chain" id="PRO_5044578382" evidence="6">
    <location>
        <begin position="27"/>
        <end position="204"/>
    </location>
</feature>
<dbReference type="Proteomes" id="UP000246073">
    <property type="component" value="Unassembled WGS sequence"/>
</dbReference>
<comment type="subcellular location">
    <subcellularLocation>
        <location evidence="1">Cell outer membrane</location>
    </subcellularLocation>
</comment>
<gene>
    <name evidence="8" type="ORF">HKX02_00530</name>
    <name evidence="9" type="ORF">OHAE_461</name>
</gene>
<keyword evidence="6" id="KW-0732">Signal</keyword>
<dbReference type="SUPFAM" id="SSF103088">
    <property type="entry name" value="OmpA-like"/>
    <property type="match status" value="1"/>
</dbReference>
<name>A0A2P9HKB7_9HYPH</name>
<dbReference type="PANTHER" id="PTHR30329">
    <property type="entry name" value="STATOR ELEMENT OF FLAGELLAR MOTOR COMPLEX"/>
    <property type="match status" value="1"/>
</dbReference>
<keyword evidence="11" id="KW-1185">Reference proteome</keyword>
<evidence type="ECO:0000256" key="6">
    <source>
        <dbReference type="SAM" id="SignalP"/>
    </source>
</evidence>
<dbReference type="RefSeq" id="WP_109368415.1">
    <property type="nucleotide sequence ID" value="NZ_JABFCY010000001.1"/>
</dbReference>
<evidence type="ECO:0000313" key="11">
    <source>
        <dbReference type="Proteomes" id="UP000574931"/>
    </source>
</evidence>
<feature type="region of interest" description="Disordered" evidence="5">
    <location>
        <begin position="163"/>
        <end position="204"/>
    </location>
</feature>
<reference evidence="10" key="2">
    <citation type="submission" date="2017-12" db="EMBL/GenBank/DDBJ databases">
        <authorList>
            <person name="Diaz M."/>
        </authorList>
    </citation>
    <scope>NUCLEOTIDE SEQUENCE [LARGE SCALE GENOMIC DNA]</scope>
    <source>
        <strain evidence="10">FI11154</strain>
    </source>
</reference>
<evidence type="ECO:0000256" key="3">
    <source>
        <dbReference type="ARBA" id="ARBA00023237"/>
    </source>
</evidence>
<reference evidence="8 11" key="3">
    <citation type="submission" date="2020-05" db="EMBL/GenBank/DDBJ databases">
        <title>Draft Genome Sequence of Ochrobactrum soli Isolated from Stable Fly Gut.</title>
        <authorList>
            <person name="Pileggi M.T."/>
            <person name="Vazhakkala L.J."/>
            <person name="Wong C.N."/>
        </authorList>
    </citation>
    <scope>NUCLEOTIDE SEQUENCE [LARGE SCALE GENOMIC DNA]</scope>
    <source>
        <strain evidence="8 11">MTP-C0764</strain>
    </source>
</reference>
<organism evidence="9 10">
    <name type="scientific">Ochrobactrum soli</name>
    <dbReference type="NCBI Taxonomy" id="2448455"/>
    <lineage>
        <taxon>Bacteria</taxon>
        <taxon>Pseudomonadati</taxon>
        <taxon>Pseudomonadota</taxon>
        <taxon>Alphaproteobacteria</taxon>
        <taxon>Hyphomicrobiales</taxon>
        <taxon>Brucellaceae</taxon>
        <taxon>Brucella/Ochrobactrum group</taxon>
        <taxon>Ochrobactrum</taxon>
    </lineage>
</organism>
<dbReference type="CDD" id="cd07185">
    <property type="entry name" value="OmpA_C-like"/>
    <property type="match status" value="1"/>
</dbReference>
<evidence type="ECO:0000256" key="1">
    <source>
        <dbReference type="ARBA" id="ARBA00004442"/>
    </source>
</evidence>
<dbReference type="EMBL" id="JABFCY010000001">
    <property type="protein sequence ID" value="NNU58741.1"/>
    <property type="molecule type" value="Genomic_DNA"/>
</dbReference>
<dbReference type="PROSITE" id="PS51123">
    <property type="entry name" value="OMPA_2"/>
    <property type="match status" value="1"/>
</dbReference>
<dbReference type="Proteomes" id="UP000574931">
    <property type="component" value="Unassembled WGS sequence"/>
</dbReference>
<evidence type="ECO:0000256" key="4">
    <source>
        <dbReference type="PROSITE-ProRule" id="PRU00473"/>
    </source>
</evidence>
<sequence length="204" mass="21435">MATIHRLTRLGLIGLAALCLPSVGTAQDAGLNTDKNAYIRDLVPEIRDLVSASGGTDDNARGLSAAAQQIVEKSGNITMRETDNSVVLSVSSDILFGFDSAKLTAKAKSTLGGVVKILDSTPDSTVQVVGYTDSKGSDSYNLKLSKARARAVVEFLVGNGVPSARLKPEGRGESEPVAPNDIKGKDNPDGRAQNRRVEFVLPKA</sequence>
<evidence type="ECO:0000256" key="5">
    <source>
        <dbReference type="SAM" id="MobiDB-lite"/>
    </source>
</evidence>
<dbReference type="InterPro" id="IPR006665">
    <property type="entry name" value="OmpA-like"/>
</dbReference>
<dbReference type="Pfam" id="PF00691">
    <property type="entry name" value="OmpA"/>
    <property type="match status" value="1"/>
</dbReference>
<dbReference type="PRINTS" id="PR01021">
    <property type="entry name" value="OMPADOMAIN"/>
</dbReference>
<proteinExistence type="predicted"/>
<dbReference type="InterPro" id="IPR036737">
    <property type="entry name" value="OmpA-like_sf"/>
</dbReference>
<evidence type="ECO:0000259" key="7">
    <source>
        <dbReference type="PROSITE" id="PS51123"/>
    </source>
</evidence>
<evidence type="ECO:0000313" key="8">
    <source>
        <dbReference type="EMBL" id="NNU58741.1"/>
    </source>
</evidence>
<dbReference type="PANTHER" id="PTHR30329:SF21">
    <property type="entry name" value="LIPOPROTEIN YIAD-RELATED"/>
    <property type="match status" value="1"/>
</dbReference>
<protein>
    <submittedName>
        <fullName evidence="8">OmpA family protein</fullName>
    </submittedName>
    <submittedName>
        <fullName evidence="9">Outer membrane protein A</fullName>
    </submittedName>
</protein>
<evidence type="ECO:0000313" key="10">
    <source>
        <dbReference type="Proteomes" id="UP000246073"/>
    </source>
</evidence>
<keyword evidence="2 4" id="KW-0472">Membrane</keyword>
<dbReference type="GO" id="GO:0009279">
    <property type="term" value="C:cell outer membrane"/>
    <property type="evidence" value="ECO:0007669"/>
    <property type="project" value="UniProtKB-SubCell"/>
</dbReference>
<dbReference type="EMBL" id="OOFM01000005">
    <property type="protein sequence ID" value="SPL64594.1"/>
    <property type="molecule type" value="Genomic_DNA"/>
</dbReference>
<dbReference type="InterPro" id="IPR050330">
    <property type="entry name" value="Bact_OuterMem_StrucFunc"/>
</dbReference>